<dbReference type="SUPFAM" id="SSF46626">
    <property type="entry name" value="Cytochrome c"/>
    <property type="match status" value="1"/>
</dbReference>
<dbReference type="InterPro" id="IPR003468">
    <property type="entry name" value="Cyt_c_oxidase_monohaem-su/FixO"/>
</dbReference>
<keyword evidence="15 19" id="KW-0408">Iron</keyword>
<keyword evidence="12" id="KW-1278">Translocase</keyword>
<evidence type="ECO:0000256" key="13">
    <source>
        <dbReference type="ARBA" id="ARBA00022982"/>
    </source>
</evidence>
<evidence type="ECO:0000256" key="2">
    <source>
        <dbReference type="ARBA" id="ARBA00001973"/>
    </source>
</evidence>
<keyword evidence="9 20" id="KW-0679">Respiratory chain</keyword>
<evidence type="ECO:0000256" key="7">
    <source>
        <dbReference type="ARBA" id="ARBA00022475"/>
    </source>
</evidence>
<feature type="transmembrane region" description="Helical" evidence="21">
    <location>
        <begin position="292"/>
        <end position="312"/>
    </location>
</feature>
<dbReference type="Gene3D" id="1.10.760.10">
    <property type="entry name" value="Cytochrome c-like domain"/>
    <property type="match status" value="1"/>
</dbReference>
<feature type="transmembrane region" description="Helical" evidence="21">
    <location>
        <begin position="531"/>
        <end position="551"/>
    </location>
</feature>
<feature type="transmembrane region" description="Helical" evidence="21">
    <location>
        <begin position="144"/>
        <end position="167"/>
    </location>
</feature>
<gene>
    <name evidence="24" type="primary">ccoN</name>
    <name evidence="24" type="ORF">SH580_08060</name>
</gene>
<organism evidence="24 25">
    <name type="scientific">Coraliomargarita algicola</name>
    <dbReference type="NCBI Taxonomy" id="3092156"/>
    <lineage>
        <taxon>Bacteria</taxon>
        <taxon>Pseudomonadati</taxon>
        <taxon>Verrucomicrobiota</taxon>
        <taxon>Opitutia</taxon>
        <taxon>Puniceicoccales</taxon>
        <taxon>Coraliomargaritaceae</taxon>
        <taxon>Coraliomargarita</taxon>
    </lineage>
</organism>
<dbReference type="PANTHER" id="PTHR10422:SF29">
    <property type="entry name" value="CYTOCHROME C OXIDASE SUBUNIT 1 HOMOLOG, BACTEROID"/>
    <property type="match status" value="1"/>
</dbReference>
<dbReference type="InterPro" id="IPR036909">
    <property type="entry name" value="Cyt_c-like_dom_sf"/>
</dbReference>
<dbReference type="NCBIfam" id="TIGR00780">
    <property type="entry name" value="ccoN"/>
    <property type="match status" value="1"/>
</dbReference>
<evidence type="ECO:0000313" key="24">
    <source>
        <dbReference type="EMBL" id="WPJ97662.1"/>
    </source>
</evidence>
<evidence type="ECO:0000256" key="11">
    <source>
        <dbReference type="ARBA" id="ARBA00022723"/>
    </source>
</evidence>
<feature type="transmembrane region" description="Helical" evidence="21">
    <location>
        <begin position="21"/>
        <end position="43"/>
    </location>
</feature>
<feature type="transmembrane region" description="Helical" evidence="21">
    <location>
        <begin position="396"/>
        <end position="418"/>
    </location>
</feature>
<evidence type="ECO:0000256" key="16">
    <source>
        <dbReference type="ARBA" id="ARBA00023008"/>
    </source>
</evidence>
<dbReference type="InterPro" id="IPR036927">
    <property type="entry name" value="Cyt_c_oxase-like_su1_sf"/>
</dbReference>
<dbReference type="Pfam" id="PF00115">
    <property type="entry name" value="COX1"/>
    <property type="match status" value="1"/>
</dbReference>
<comment type="pathway">
    <text evidence="4">Energy metabolism; oxidative phosphorylation.</text>
</comment>
<feature type="domain" description="Cytochrome oxidase subunit I profile" evidence="22">
    <location>
        <begin position="21"/>
        <end position="512"/>
    </location>
</feature>
<dbReference type="EC" id="7.1.1.9" evidence="5"/>
<keyword evidence="11 19" id="KW-0479">Metal-binding</keyword>
<feature type="transmembrane region" description="Helical" evidence="21">
    <location>
        <begin position="563"/>
        <end position="587"/>
    </location>
</feature>
<feature type="transmembrane region" description="Helical" evidence="21">
    <location>
        <begin position="255"/>
        <end position="272"/>
    </location>
</feature>
<keyword evidence="25" id="KW-1185">Reference proteome</keyword>
<feature type="transmembrane region" description="Helical" evidence="21">
    <location>
        <begin position="179"/>
        <end position="200"/>
    </location>
</feature>
<evidence type="ECO:0000256" key="3">
    <source>
        <dbReference type="ARBA" id="ARBA00004651"/>
    </source>
</evidence>
<keyword evidence="6 20" id="KW-0813">Transport</keyword>
<reference evidence="24 25" key="1">
    <citation type="submission" date="2023-11" db="EMBL/GenBank/DDBJ databases">
        <title>Coraliomargarita sp. nov., isolated from marine algae.</title>
        <authorList>
            <person name="Lee J.K."/>
            <person name="Baek J.H."/>
            <person name="Kim J.M."/>
            <person name="Choi D.G."/>
            <person name="Jeon C.O."/>
        </authorList>
    </citation>
    <scope>NUCLEOTIDE SEQUENCE [LARGE SCALE GENOMIC DNA]</scope>
    <source>
        <strain evidence="24 25">J2-16</strain>
    </source>
</reference>
<feature type="transmembrane region" description="Helical" evidence="21">
    <location>
        <begin position="220"/>
        <end position="243"/>
    </location>
</feature>
<feature type="transmembrane region" description="Helical" evidence="21">
    <location>
        <begin position="324"/>
        <end position="344"/>
    </location>
</feature>
<sequence length="788" mass="88619">MNTNNTKTTTVVYDDDSVRKFMIASIFWGLVGMGAGVLIATQLNYWQMNGKFLEWITFGWLKSEGVEFLTFGRLRPLHTNAAIFAFVGNMMFAGIYYSTQRLCRVRMASDLLTKINLWGWQFIIVCAAITLPAGYTRGKEYAELIWPINILVAVIWLVFAANFFWTLAKRNEKSLYVGLWFYIATIVTITMLYVVNHLSIPTSFTHSYPIFGGVQDALVQWWYGHNAVAFFLTTPMLGIMYYFVPKAANRPVYSYRLSIIHFWSLVFIYIWAGPHHLLNTALPEWLQSLGMIFSLMLWAPSWAGMLNGLLTLRGAWDKLLTDPIIKFFAAAVTFYGMATFEGPLLSIKAVNALSHYTDWTVGHVHAGTLGWNGFLAAGMFYWLAPRLWNTKLYSTTLANAHFWLGMVGILLYVASMWVSGITQGLMLNATTEGGTVLQYPNFLDTLQAIRPVMLFRAIGGGLYLIGFFMLAYNIWKTARSGQAVNGTVEVATQTESDTDKRFSTFLSAPVIYSGLIIFSVCLSIFSNGALFIFGMFLTIVFIIVAIAHFEVSKASWNDWFEELLSHSFGFSVLTIIAAAIGGAIQIIPTVTVQRADNIEGRIQVPYTPLELAGRDIYVSEGCYNCHSQMIRTLVPDVMRYGNSGQGGGYSHLGESIYNFPYQWGSKRTGPDLAREGSHRSDDWHYWHMLNPRDISPGSNMPNYPWLFEKPIKVSQLPNKIHAMRMLGVPYPIDLSEEEIQAQVDEQAAGIVERLAEKGAFTEPDREIVALIAYLQKLGTYTETGDSAE</sequence>
<evidence type="ECO:0000256" key="10">
    <source>
        <dbReference type="ARBA" id="ARBA00022692"/>
    </source>
</evidence>
<dbReference type="NCBIfam" id="NF011055">
    <property type="entry name" value="PRK14487.1"/>
    <property type="match status" value="1"/>
</dbReference>
<protein>
    <recommendedName>
        <fullName evidence="5">cytochrome-c oxidase</fullName>
        <ecNumber evidence="5">7.1.1.9</ecNumber>
    </recommendedName>
</protein>
<dbReference type="PANTHER" id="PTHR10422">
    <property type="entry name" value="CYTOCHROME C OXIDASE SUBUNIT 1"/>
    <property type="match status" value="1"/>
</dbReference>
<dbReference type="InterPro" id="IPR004677">
    <property type="entry name" value="Cyt_c_oxidase_cbb3_su1"/>
</dbReference>
<keyword evidence="17 21" id="KW-0472">Membrane</keyword>
<keyword evidence="8 19" id="KW-0349">Heme</keyword>
<evidence type="ECO:0000256" key="5">
    <source>
        <dbReference type="ARBA" id="ARBA00012949"/>
    </source>
</evidence>
<accession>A0ABZ0RQ66</accession>
<feature type="domain" description="Cytochrome c" evidence="23">
    <location>
        <begin position="608"/>
        <end position="778"/>
    </location>
</feature>
<evidence type="ECO:0000313" key="25">
    <source>
        <dbReference type="Proteomes" id="UP001324993"/>
    </source>
</evidence>
<feature type="transmembrane region" description="Helical" evidence="21">
    <location>
        <begin position="117"/>
        <end position="138"/>
    </location>
</feature>
<dbReference type="Proteomes" id="UP001324993">
    <property type="component" value="Chromosome"/>
</dbReference>
<evidence type="ECO:0000256" key="9">
    <source>
        <dbReference type="ARBA" id="ARBA00022660"/>
    </source>
</evidence>
<evidence type="ECO:0000259" key="23">
    <source>
        <dbReference type="PROSITE" id="PS51007"/>
    </source>
</evidence>
<evidence type="ECO:0000256" key="14">
    <source>
        <dbReference type="ARBA" id="ARBA00022989"/>
    </source>
</evidence>
<keyword evidence="16" id="KW-0186">Copper</keyword>
<keyword evidence="13 20" id="KW-0249">Electron transport</keyword>
<evidence type="ECO:0000256" key="17">
    <source>
        <dbReference type="ARBA" id="ARBA00023136"/>
    </source>
</evidence>
<proteinExistence type="inferred from homology"/>
<evidence type="ECO:0000256" key="6">
    <source>
        <dbReference type="ARBA" id="ARBA00022448"/>
    </source>
</evidence>
<dbReference type="PROSITE" id="PS50855">
    <property type="entry name" value="COX1"/>
    <property type="match status" value="1"/>
</dbReference>
<comment type="similarity">
    <text evidence="20">Belongs to the heme-copper respiratory oxidase family.</text>
</comment>
<comment type="cofactor">
    <cofactor evidence="1">
        <name>heme b</name>
        <dbReference type="ChEBI" id="CHEBI:60344"/>
    </cofactor>
</comment>
<evidence type="ECO:0000256" key="19">
    <source>
        <dbReference type="PROSITE-ProRule" id="PRU00433"/>
    </source>
</evidence>
<keyword evidence="14 21" id="KW-1133">Transmembrane helix</keyword>
<evidence type="ECO:0000256" key="15">
    <source>
        <dbReference type="ARBA" id="ARBA00023004"/>
    </source>
</evidence>
<evidence type="ECO:0000256" key="4">
    <source>
        <dbReference type="ARBA" id="ARBA00004673"/>
    </source>
</evidence>
<evidence type="ECO:0000256" key="12">
    <source>
        <dbReference type="ARBA" id="ARBA00022967"/>
    </source>
</evidence>
<evidence type="ECO:0000256" key="18">
    <source>
        <dbReference type="ARBA" id="ARBA00047816"/>
    </source>
</evidence>
<comment type="catalytic activity">
    <reaction evidence="18">
        <text>4 Fe(II)-[cytochrome c] + O2 + 8 H(+)(in) = 4 Fe(III)-[cytochrome c] + 2 H2O + 4 H(+)(out)</text>
        <dbReference type="Rhea" id="RHEA:11436"/>
        <dbReference type="Rhea" id="RHEA-COMP:10350"/>
        <dbReference type="Rhea" id="RHEA-COMP:14399"/>
        <dbReference type="ChEBI" id="CHEBI:15377"/>
        <dbReference type="ChEBI" id="CHEBI:15378"/>
        <dbReference type="ChEBI" id="CHEBI:15379"/>
        <dbReference type="ChEBI" id="CHEBI:29033"/>
        <dbReference type="ChEBI" id="CHEBI:29034"/>
        <dbReference type="EC" id="7.1.1.9"/>
    </reaction>
</comment>
<comment type="subcellular location">
    <subcellularLocation>
        <location evidence="3">Cell membrane</location>
        <topology evidence="3">Multi-pass membrane protein</topology>
    </subcellularLocation>
</comment>
<name>A0ABZ0RQ66_9BACT</name>
<dbReference type="PROSITE" id="PS00077">
    <property type="entry name" value="COX1_CUB"/>
    <property type="match status" value="1"/>
</dbReference>
<dbReference type="InterPro" id="IPR023616">
    <property type="entry name" value="Cyt_c_oxase-like_su1_dom"/>
</dbReference>
<dbReference type="InterPro" id="IPR000883">
    <property type="entry name" value="Cyt_C_Oxase_1"/>
</dbReference>
<feature type="transmembrane region" description="Helical" evidence="21">
    <location>
        <begin position="453"/>
        <end position="475"/>
    </location>
</feature>
<dbReference type="EMBL" id="CP138858">
    <property type="protein sequence ID" value="WPJ97662.1"/>
    <property type="molecule type" value="Genomic_DNA"/>
</dbReference>
<feature type="transmembrane region" description="Helical" evidence="21">
    <location>
        <begin position="505"/>
        <end position="525"/>
    </location>
</feature>
<dbReference type="RefSeq" id="WP_319834498.1">
    <property type="nucleotide sequence ID" value="NZ_CP138858.1"/>
</dbReference>
<dbReference type="InterPro" id="IPR023615">
    <property type="entry name" value="Cyt_c_Oxase_su1_BS"/>
</dbReference>
<comment type="cofactor">
    <cofactor evidence="2">
        <name>Cu(2+)</name>
        <dbReference type="ChEBI" id="CHEBI:29036"/>
    </cofactor>
</comment>
<dbReference type="Pfam" id="PF02433">
    <property type="entry name" value="FixO"/>
    <property type="match status" value="1"/>
</dbReference>
<evidence type="ECO:0000256" key="8">
    <source>
        <dbReference type="ARBA" id="ARBA00022617"/>
    </source>
</evidence>
<feature type="transmembrane region" description="Helical" evidence="21">
    <location>
        <begin position="364"/>
        <end position="384"/>
    </location>
</feature>
<dbReference type="NCBIfam" id="TIGR00781">
    <property type="entry name" value="ccoO"/>
    <property type="match status" value="1"/>
</dbReference>
<evidence type="ECO:0000256" key="21">
    <source>
        <dbReference type="SAM" id="Phobius"/>
    </source>
</evidence>
<dbReference type="SUPFAM" id="SSF81442">
    <property type="entry name" value="Cytochrome c oxidase subunit I-like"/>
    <property type="match status" value="1"/>
</dbReference>
<keyword evidence="10 20" id="KW-0812">Transmembrane</keyword>
<dbReference type="NCBIfam" id="NF011053">
    <property type="entry name" value="PRK14485.1"/>
    <property type="match status" value="1"/>
</dbReference>
<dbReference type="PROSITE" id="PS51007">
    <property type="entry name" value="CYTC"/>
    <property type="match status" value="1"/>
</dbReference>
<keyword evidence="7" id="KW-1003">Cell membrane</keyword>
<evidence type="ECO:0000259" key="22">
    <source>
        <dbReference type="PROSITE" id="PS50855"/>
    </source>
</evidence>
<dbReference type="Gene3D" id="1.20.210.10">
    <property type="entry name" value="Cytochrome c oxidase-like, subunit I domain"/>
    <property type="match status" value="1"/>
</dbReference>
<feature type="transmembrane region" description="Helical" evidence="21">
    <location>
        <begin position="77"/>
        <end position="97"/>
    </location>
</feature>
<evidence type="ECO:0000256" key="20">
    <source>
        <dbReference type="RuleBase" id="RU000370"/>
    </source>
</evidence>
<dbReference type="InterPro" id="IPR009056">
    <property type="entry name" value="Cyt_c-like_dom"/>
</dbReference>
<evidence type="ECO:0000256" key="1">
    <source>
        <dbReference type="ARBA" id="ARBA00001970"/>
    </source>
</evidence>